<dbReference type="AlphaFoldDB" id="A0A068TX80"/>
<dbReference type="Pfam" id="PF07714">
    <property type="entry name" value="PK_Tyr_Ser-Thr"/>
    <property type="match status" value="1"/>
</dbReference>
<proteinExistence type="predicted"/>
<dbReference type="GO" id="GO:0005524">
    <property type="term" value="F:ATP binding"/>
    <property type="evidence" value="ECO:0007669"/>
    <property type="project" value="UniProtKB-UniRule"/>
</dbReference>
<dbReference type="Proteomes" id="UP000295252">
    <property type="component" value="Chromosome III"/>
</dbReference>
<dbReference type="SUPFAM" id="SSF56112">
    <property type="entry name" value="Protein kinase-like (PK-like)"/>
    <property type="match status" value="1"/>
</dbReference>
<reference evidence="12" key="1">
    <citation type="journal article" date="2014" name="Science">
        <title>The coffee genome provides insight into the convergent evolution of caffeine biosynthesis.</title>
        <authorList>
            <person name="Denoeud F."/>
            <person name="Carretero-Paulet L."/>
            <person name="Dereeper A."/>
            <person name="Droc G."/>
            <person name="Guyot R."/>
            <person name="Pietrella M."/>
            <person name="Zheng C."/>
            <person name="Alberti A."/>
            <person name="Anthony F."/>
            <person name="Aprea G."/>
            <person name="Aury J.M."/>
            <person name="Bento P."/>
            <person name="Bernard M."/>
            <person name="Bocs S."/>
            <person name="Campa C."/>
            <person name="Cenci A."/>
            <person name="Combes M.C."/>
            <person name="Crouzillat D."/>
            <person name="Da Silva C."/>
            <person name="Daddiego L."/>
            <person name="De Bellis F."/>
            <person name="Dussert S."/>
            <person name="Garsmeur O."/>
            <person name="Gayraud T."/>
            <person name="Guignon V."/>
            <person name="Jahn K."/>
            <person name="Jamilloux V."/>
            <person name="Joet T."/>
            <person name="Labadie K."/>
            <person name="Lan T."/>
            <person name="Leclercq J."/>
            <person name="Lepelley M."/>
            <person name="Leroy T."/>
            <person name="Li L.T."/>
            <person name="Librado P."/>
            <person name="Lopez L."/>
            <person name="Munoz A."/>
            <person name="Noel B."/>
            <person name="Pallavicini A."/>
            <person name="Perrotta G."/>
            <person name="Poncet V."/>
            <person name="Pot D."/>
            <person name="Priyono X."/>
            <person name="Rigoreau M."/>
            <person name="Rouard M."/>
            <person name="Rozas J."/>
            <person name="Tranchant-Dubreuil C."/>
            <person name="VanBuren R."/>
            <person name="Zhang Q."/>
            <person name="Andrade A.C."/>
            <person name="Argout X."/>
            <person name="Bertrand B."/>
            <person name="de Kochko A."/>
            <person name="Graziosi G."/>
            <person name="Henry R.J."/>
            <person name="Jayarama X."/>
            <person name="Ming R."/>
            <person name="Nagai C."/>
            <person name="Rounsley S."/>
            <person name="Sankoff D."/>
            <person name="Giuliano G."/>
            <person name="Albert V.A."/>
            <person name="Wincker P."/>
            <person name="Lashermes P."/>
        </authorList>
    </citation>
    <scope>NUCLEOTIDE SEQUENCE [LARGE SCALE GENOMIC DNA]</scope>
    <source>
        <strain evidence="12">cv. DH200-94</strain>
    </source>
</reference>
<evidence type="ECO:0000256" key="3">
    <source>
        <dbReference type="ARBA" id="ARBA00022692"/>
    </source>
</evidence>
<dbReference type="FunFam" id="3.80.10.10:FF:000041">
    <property type="entry name" value="LRR receptor-like serine/threonine-protein kinase ERECTA"/>
    <property type="match status" value="2"/>
</dbReference>
<dbReference type="PROSITE" id="PS51450">
    <property type="entry name" value="LRR"/>
    <property type="match status" value="1"/>
</dbReference>
<evidence type="ECO:0000256" key="7">
    <source>
        <dbReference type="ARBA" id="ARBA00023136"/>
    </source>
</evidence>
<dbReference type="Gene3D" id="3.30.200.20">
    <property type="entry name" value="Phosphorylase Kinase, domain 1"/>
    <property type="match status" value="1"/>
</dbReference>
<dbReference type="PROSITE" id="PS50011">
    <property type="entry name" value="PROTEIN_KINASE_DOM"/>
    <property type="match status" value="1"/>
</dbReference>
<dbReference type="InParanoid" id="A0A068TX80"/>
<keyword evidence="9" id="KW-0067">ATP-binding</keyword>
<dbReference type="OrthoDB" id="1710049at2759"/>
<dbReference type="InterPro" id="IPR017441">
    <property type="entry name" value="Protein_kinase_ATP_BS"/>
</dbReference>
<evidence type="ECO:0000256" key="9">
    <source>
        <dbReference type="PROSITE-ProRule" id="PRU10141"/>
    </source>
</evidence>
<dbReference type="EMBL" id="HG739089">
    <property type="protein sequence ID" value="CDP00846.1"/>
    <property type="molecule type" value="Genomic_DNA"/>
</dbReference>
<accession>A0A068TX80</accession>
<organism evidence="11 12">
    <name type="scientific">Coffea canephora</name>
    <name type="common">Robusta coffee</name>
    <dbReference type="NCBI Taxonomy" id="49390"/>
    <lineage>
        <taxon>Eukaryota</taxon>
        <taxon>Viridiplantae</taxon>
        <taxon>Streptophyta</taxon>
        <taxon>Embryophyta</taxon>
        <taxon>Tracheophyta</taxon>
        <taxon>Spermatophyta</taxon>
        <taxon>Magnoliopsida</taxon>
        <taxon>eudicotyledons</taxon>
        <taxon>Gunneridae</taxon>
        <taxon>Pentapetalae</taxon>
        <taxon>asterids</taxon>
        <taxon>lamiids</taxon>
        <taxon>Gentianales</taxon>
        <taxon>Rubiaceae</taxon>
        <taxon>Ixoroideae</taxon>
        <taxon>Gardenieae complex</taxon>
        <taxon>Bertiereae - Coffeeae clade</taxon>
        <taxon>Coffeeae</taxon>
        <taxon>Coffea</taxon>
    </lineage>
</organism>
<gene>
    <name evidence="11" type="ORF">GSCOC_T00032953001</name>
</gene>
<evidence type="ECO:0000259" key="10">
    <source>
        <dbReference type="PROSITE" id="PS50011"/>
    </source>
</evidence>
<name>A0A068TX80_COFCA</name>
<dbReference type="Pfam" id="PF23598">
    <property type="entry name" value="LRR_14"/>
    <property type="match status" value="1"/>
</dbReference>
<evidence type="ECO:0000256" key="2">
    <source>
        <dbReference type="ARBA" id="ARBA00022614"/>
    </source>
</evidence>
<dbReference type="Gene3D" id="3.80.10.10">
    <property type="entry name" value="Ribonuclease Inhibitor"/>
    <property type="match status" value="1"/>
</dbReference>
<keyword evidence="9" id="KW-0547">Nucleotide-binding</keyword>
<dbReference type="InterPro" id="IPR051809">
    <property type="entry name" value="Plant_receptor-like_S/T_kinase"/>
</dbReference>
<keyword evidence="2" id="KW-0433">Leucine-rich repeat</keyword>
<dbReference type="SUPFAM" id="SSF52058">
    <property type="entry name" value="L domain-like"/>
    <property type="match status" value="1"/>
</dbReference>
<evidence type="ECO:0000256" key="5">
    <source>
        <dbReference type="ARBA" id="ARBA00022737"/>
    </source>
</evidence>
<feature type="domain" description="Protein kinase" evidence="10">
    <location>
        <begin position="190"/>
        <end position="440"/>
    </location>
</feature>
<dbReference type="PhylomeDB" id="A0A068TX80"/>
<feature type="binding site" evidence="9">
    <location>
        <position position="218"/>
    </location>
    <ligand>
        <name>ATP</name>
        <dbReference type="ChEBI" id="CHEBI:30616"/>
    </ligand>
</feature>
<dbReference type="GO" id="GO:0016020">
    <property type="term" value="C:membrane"/>
    <property type="evidence" value="ECO:0007669"/>
    <property type="project" value="UniProtKB-SubCell"/>
</dbReference>
<evidence type="ECO:0000313" key="12">
    <source>
        <dbReference type="Proteomes" id="UP000295252"/>
    </source>
</evidence>
<evidence type="ECO:0000256" key="4">
    <source>
        <dbReference type="ARBA" id="ARBA00022729"/>
    </source>
</evidence>
<evidence type="ECO:0000256" key="1">
    <source>
        <dbReference type="ARBA" id="ARBA00004370"/>
    </source>
</evidence>
<dbReference type="OMA" id="TEITHGM"/>
<dbReference type="InterPro" id="IPR055414">
    <property type="entry name" value="LRR_R13L4/SHOC2-like"/>
</dbReference>
<dbReference type="GO" id="GO:0004674">
    <property type="term" value="F:protein serine/threonine kinase activity"/>
    <property type="evidence" value="ECO:0007669"/>
    <property type="project" value="UniProtKB-EC"/>
</dbReference>
<keyword evidence="7" id="KW-0472">Membrane</keyword>
<keyword evidence="4" id="KW-0732">Signal</keyword>
<dbReference type="InterPro" id="IPR001611">
    <property type="entry name" value="Leu-rich_rpt"/>
</dbReference>
<dbReference type="STRING" id="49390.A0A068TX80"/>
<keyword evidence="5" id="KW-0677">Repeat</keyword>
<protein>
    <recommendedName>
        <fullName evidence="10">Protein kinase domain-containing protein</fullName>
    </recommendedName>
</protein>
<dbReference type="InterPro" id="IPR000719">
    <property type="entry name" value="Prot_kinase_dom"/>
</dbReference>
<keyword evidence="6" id="KW-1133">Transmembrane helix</keyword>
<evidence type="ECO:0000256" key="6">
    <source>
        <dbReference type="ARBA" id="ARBA00022989"/>
    </source>
</evidence>
<evidence type="ECO:0000256" key="8">
    <source>
        <dbReference type="ARBA" id="ARBA00023180"/>
    </source>
</evidence>
<keyword evidence="8" id="KW-0325">Glycoprotein</keyword>
<dbReference type="Gramene" id="CDP00846">
    <property type="protein sequence ID" value="CDP00846"/>
    <property type="gene ID" value="GSCOC_T00032953001"/>
</dbReference>
<dbReference type="Gene3D" id="1.10.510.10">
    <property type="entry name" value="Transferase(Phosphotransferase) domain 1"/>
    <property type="match status" value="1"/>
</dbReference>
<dbReference type="InterPro" id="IPR032675">
    <property type="entry name" value="LRR_dom_sf"/>
</dbReference>
<dbReference type="InterPro" id="IPR011009">
    <property type="entry name" value="Kinase-like_dom_sf"/>
</dbReference>
<sequence length="445" mass="49930">MIDLTDNKIQGAIPSELRNVTTLRYVYLNSNNLSSVIPTSFWSLRDILGLDMSENCLTCSLPAEIGNLKALVYLNLSNNQYLGGIPSTVGTLQDLQELALEHNKLQGLIPDSMKNMLQLRHLDLSFNNLEGEIPNSLQVLSDLQYFNVSYNRLRGPIPHEGPFTNFTNLSFLSNEALASFHELRKITNGFSESNLLGSGSFGSVYKGIRENGMVWAIKVFDLQLEGAFKSFGRECEVLSCLHHRNLTKVISACSSPDFKALVLEYMPNGCLEKWLHSNHHFLNMKQLLDVMIDVACGLEYLHYGYLTPIVHRDLNPSNILLDQDMAGHVCDFGIAKLLGDGESVVQTKTLATFGYIAPEYGLEGLVSTSSDAYSFGITLMVTKRKPKDKMFTEELSLRRWIECISSILQVGLSCTTYVPEERINMKEILRALQKIKLQFIKDIVP</sequence>
<keyword evidence="3" id="KW-0812">Transmembrane</keyword>
<dbReference type="InterPro" id="IPR001245">
    <property type="entry name" value="Ser-Thr/Tyr_kinase_cat_dom"/>
</dbReference>
<dbReference type="PANTHER" id="PTHR27008">
    <property type="entry name" value="OS04G0122200 PROTEIN"/>
    <property type="match status" value="1"/>
</dbReference>
<dbReference type="PANTHER" id="PTHR27008:SF602">
    <property type="entry name" value="LRR RECEPTOR-LIKE SERINE_THREONINE-PROTEIN KINASE EFR"/>
    <property type="match status" value="1"/>
</dbReference>
<comment type="subcellular location">
    <subcellularLocation>
        <location evidence="1">Membrane</location>
    </subcellularLocation>
</comment>
<evidence type="ECO:0000313" key="11">
    <source>
        <dbReference type="EMBL" id="CDP00846.1"/>
    </source>
</evidence>
<dbReference type="PROSITE" id="PS00107">
    <property type="entry name" value="PROTEIN_KINASE_ATP"/>
    <property type="match status" value="1"/>
</dbReference>
<keyword evidence="12" id="KW-1185">Reference proteome</keyword>